<gene>
    <name evidence="9" type="ORF">HU752_014095</name>
</gene>
<evidence type="ECO:0000256" key="6">
    <source>
        <dbReference type="SAM" id="MobiDB-lite"/>
    </source>
</evidence>
<reference evidence="9 10" key="1">
    <citation type="journal article" date="2020" name="Microorganisms">
        <title>Reliable Identification of Environmental Pseudomonas Isolates Using the rpoD Gene.</title>
        <authorList>
            <consortium name="The Broad Institute Genome Sequencing Platform"/>
            <person name="Girard L."/>
            <person name="Lood C."/>
            <person name="Rokni-Zadeh H."/>
            <person name="van Noort V."/>
            <person name="Lavigne R."/>
            <person name="De Mot R."/>
        </authorList>
    </citation>
    <scope>NUCLEOTIDE SEQUENCE [LARGE SCALE GENOMIC DNA]</scope>
    <source>
        <strain evidence="9 10">RW8P3</strain>
    </source>
</reference>
<keyword evidence="2" id="KW-1003">Cell membrane</keyword>
<evidence type="ECO:0000259" key="8">
    <source>
        <dbReference type="Pfam" id="PF01895"/>
    </source>
</evidence>
<feature type="transmembrane region" description="Helical" evidence="7">
    <location>
        <begin position="50"/>
        <end position="78"/>
    </location>
</feature>
<dbReference type="PANTHER" id="PTHR10010">
    <property type="entry name" value="SOLUTE CARRIER FAMILY 34 SODIUM PHOSPHATE , MEMBER 2-RELATED"/>
    <property type="match status" value="1"/>
</dbReference>
<dbReference type="Gene3D" id="1.20.58.220">
    <property type="entry name" value="Phosphate transport system protein phou homolog 2, domain 2"/>
    <property type="match status" value="1"/>
</dbReference>
<dbReference type="Proteomes" id="UP000634530">
    <property type="component" value="Chromosome"/>
</dbReference>
<accession>A0A9E6PRS1</accession>
<feature type="transmembrane region" description="Helical" evidence="7">
    <location>
        <begin position="245"/>
        <end position="265"/>
    </location>
</feature>
<evidence type="ECO:0000256" key="7">
    <source>
        <dbReference type="SAM" id="Phobius"/>
    </source>
</evidence>
<dbReference type="GO" id="GO:0044341">
    <property type="term" value="P:sodium-dependent phosphate transport"/>
    <property type="evidence" value="ECO:0007669"/>
    <property type="project" value="InterPro"/>
</dbReference>
<feature type="compositionally biased region" description="Basic and acidic residues" evidence="6">
    <location>
        <begin position="556"/>
        <end position="572"/>
    </location>
</feature>
<dbReference type="PANTHER" id="PTHR10010:SF46">
    <property type="entry name" value="SODIUM-DEPENDENT PHOSPHATE TRANSPORT PROTEIN 2B"/>
    <property type="match status" value="1"/>
</dbReference>
<keyword evidence="3 7" id="KW-0812">Transmembrane</keyword>
<dbReference type="InterPro" id="IPR003841">
    <property type="entry name" value="Na/Pi_transpt"/>
</dbReference>
<dbReference type="InterPro" id="IPR026022">
    <property type="entry name" value="PhoU_dom"/>
</dbReference>
<organism evidence="9 10">
    <name type="scientific">Pseudomonas vanderleydeniana</name>
    <dbReference type="NCBI Taxonomy" id="2745495"/>
    <lineage>
        <taxon>Bacteria</taxon>
        <taxon>Pseudomonadati</taxon>
        <taxon>Pseudomonadota</taxon>
        <taxon>Gammaproteobacteria</taxon>
        <taxon>Pseudomonadales</taxon>
        <taxon>Pseudomonadaceae</taxon>
        <taxon>Pseudomonas</taxon>
    </lineage>
</organism>
<evidence type="ECO:0000256" key="2">
    <source>
        <dbReference type="ARBA" id="ARBA00022475"/>
    </source>
</evidence>
<name>A0A9E6PRS1_9PSED</name>
<feature type="transmembrane region" description="Helical" evidence="7">
    <location>
        <begin position="277"/>
        <end position="295"/>
    </location>
</feature>
<dbReference type="GO" id="GO:0005886">
    <property type="term" value="C:plasma membrane"/>
    <property type="evidence" value="ECO:0007669"/>
    <property type="project" value="UniProtKB-SubCell"/>
</dbReference>
<dbReference type="KEGG" id="pvw:HU752_014095"/>
<reference evidence="9 10" key="2">
    <citation type="journal article" date="2021" name="Microorganisms">
        <title>The Ever-Expanding Pseudomonas Genus: Description of 43 New Species and Partition of the Pseudomonas putida Group.</title>
        <authorList>
            <person name="Girard L."/>
            <person name="Lood C."/>
            <person name="Hofte M."/>
            <person name="Vandamme P."/>
            <person name="Rokni-Zadeh H."/>
            <person name="van Noort V."/>
            <person name="Lavigne R."/>
            <person name="De Mot R."/>
        </authorList>
    </citation>
    <scope>NUCLEOTIDE SEQUENCE [LARGE SCALE GENOMIC DNA]</scope>
    <source>
        <strain evidence="9 10">RW8P3</strain>
    </source>
</reference>
<feature type="region of interest" description="Disordered" evidence="6">
    <location>
        <begin position="539"/>
        <end position="572"/>
    </location>
</feature>
<keyword evidence="4 7" id="KW-1133">Transmembrane helix</keyword>
<feature type="transmembrane region" description="Helical" evidence="7">
    <location>
        <begin position="6"/>
        <end position="29"/>
    </location>
</feature>
<evidence type="ECO:0000256" key="5">
    <source>
        <dbReference type="ARBA" id="ARBA00023136"/>
    </source>
</evidence>
<evidence type="ECO:0000313" key="10">
    <source>
        <dbReference type="Proteomes" id="UP000634530"/>
    </source>
</evidence>
<dbReference type="RefSeq" id="WP_186687814.1">
    <property type="nucleotide sequence ID" value="NZ_CP077093.1"/>
</dbReference>
<dbReference type="Pfam" id="PF02690">
    <property type="entry name" value="Na_Pi_cotrans"/>
    <property type="match status" value="2"/>
</dbReference>
<comment type="subcellular location">
    <subcellularLocation>
        <location evidence="1">Cell membrane</location>
        <topology evidence="1">Multi-pass membrane protein</topology>
    </subcellularLocation>
</comment>
<dbReference type="InterPro" id="IPR038078">
    <property type="entry name" value="PhoU-like_sf"/>
</dbReference>
<dbReference type="SUPFAM" id="SSF109755">
    <property type="entry name" value="PhoU-like"/>
    <property type="match status" value="1"/>
</dbReference>
<keyword evidence="10" id="KW-1185">Reference proteome</keyword>
<evidence type="ECO:0000256" key="3">
    <source>
        <dbReference type="ARBA" id="ARBA00022692"/>
    </source>
</evidence>
<feature type="transmembrane region" description="Helical" evidence="7">
    <location>
        <begin position="134"/>
        <end position="154"/>
    </location>
</feature>
<sequence length="572" mass="61310">MSGTTLLIKLAGTIALLLWGTHMVSTALLRGFGTQLRNGLGRNLDRRWKALLSGIGLTAILQSSTAVSLMATSFTAAGTLSLAPALAVMLGANIGSTLVAQLLSFNTSLAIPIVLLVGFVVFRLRDDSRYESIGCALIGLGLMLLALNLLGGVLGQMENTSVFHAVMQGLQGDILIALLVAALLTWICHSSVAVILLIASLAGTGVMSPVTTLALVLGANIGGALPPVMSASTTVARRLPLGNLAVRLLGASLVLPCVSWLGPLLEASGLAPDRQAVYLHTAFNLLLGLGFLGLVQPMANLLTRWLPAPEPAADPGMPQYLDEAGLEVANIGLSNAVREALRLADMLSVMFSQMLRLFEHQAQATPEQIRQLDQSLDLLSAAIRAYLADIGQDGLCDEDADRAQEILMFVINLEHAGDILASSLAQLAARRRRRGENFSKFELGHIHRLHDELLESLSLAITVFLREDIASAHHLVARKAAIRRLEASASREHFRKLSADKSAWAESGDIFQRVLRDYRRVHHHIAALAYPVLERAGEHFPGLDETPETPGPTLVRDGERHPNDKDDLPCAS</sequence>
<dbReference type="GO" id="GO:0005436">
    <property type="term" value="F:sodium:phosphate symporter activity"/>
    <property type="evidence" value="ECO:0007669"/>
    <property type="project" value="InterPro"/>
</dbReference>
<feature type="domain" description="PhoU" evidence="8">
    <location>
        <begin position="342"/>
        <end position="420"/>
    </location>
</feature>
<evidence type="ECO:0000256" key="4">
    <source>
        <dbReference type="ARBA" id="ARBA00022989"/>
    </source>
</evidence>
<feature type="transmembrane region" description="Helical" evidence="7">
    <location>
        <begin position="98"/>
        <end position="122"/>
    </location>
</feature>
<dbReference type="AlphaFoldDB" id="A0A9E6PRS1"/>
<evidence type="ECO:0000256" key="1">
    <source>
        <dbReference type="ARBA" id="ARBA00004651"/>
    </source>
</evidence>
<dbReference type="Pfam" id="PF01895">
    <property type="entry name" value="PhoU"/>
    <property type="match status" value="1"/>
</dbReference>
<protein>
    <submittedName>
        <fullName evidence="9">Na/Pi cotransporter family protein</fullName>
    </submittedName>
</protein>
<proteinExistence type="predicted"/>
<evidence type="ECO:0000313" key="9">
    <source>
        <dbReference type="EMBL" id="QXI30998.1"/>
    </source>
</evidence>
<dbReference type="EMBL" id="CP077093">
    <property type="protein sequence ID" value="QXI30998.1"/>
    <property type="molecule type" value="Genomic_DNA"/>
</dbReference>
<feature type="transmembrane region" description="Helical" evidence="7">
    <location>
        <begin position="174"/>
        <end position="199"/>
    </location>
</feature>
<keyword evidence="5 7" id="KW-0472">Membrane</keyword>
<dbReference type="NCBIfam" id="NF037997">
    <property type="entry name" value="Na_Pi_symport"/>
    <property type="match status" value="1"/>
</dbReference>